<sequence>MTDGHPMPIVPMCTKIRQQFYISQSAWGQRHLLQNGPIENLGHHELKHSCNRDDYEVLHFSPLIMTKMLWKCFLSCFPMSTLSMMRGSLYTFGDLEELHEFKIARRSWSVVPIHGEAPLRRKDYSVVLYRDNFYVFGGMRVPNYRVQNDIVKYNFTTAASNGQLPAPRSSHPAVVYGGNFATYILNILL</sequence>
<gene>
    <name evidence="3" type="ORF">PC117_g6744</name>
</gene>
<accession>A0A8T1E8D8</accession>
<dbReference type="PANTHER" id="PTHR46093:SF18">
    <property type="entry name" value="FIBRONECTIN TYPE-III DOMAIN-CONTAINING PROTEIN"/>
    <property type="match status" value="1"/>
</dbReference>
<keyword evidence="1" id="KW-0880">Kelch repeat</keyword>
<dbReference type="EMBL" id="RCMK01000131">
    <property type="protein sequence ID" value="KAG2947494.1"/>
    <property type="molecule type" value="Genomic_DNA"/>
</dbReference>
<protein>
    <recommendedName>
        <fullName evidence="5">Kelch-type beta propeller</fullName>
    </recommendedName>
</protein>
<name>A0A8T1E8D8_9STRA</name>
<evidence type="ECO:0000256" key="2">
    <source>
        <dbReference type="ARBA" id="ARBA00022737"/>
    </source>
</evidence>
<dbReference type="AlphaFoldDB" id="A0A8T1E8D8"/>
<dbReference type="InterPro" id="IPR015915">
    <property type="entry name" value="Kelch-typ_b-propeller"/>
</dbReference>
<dbReference type="SUPFAM" id="SSF117281">
    <property type="entry name" value="Kelch motif"/>
    <property type="match status" value="1"/>
</dbReference>
<reference evidence="3" key="1">
    <citation type="submission" date="2018-10" db="EMBL/GenBank/DDBJ databases">
        <title>Effector identification in a new, highly contiguous assembly of the strawberry crown rot pathogen Phytophthora cactorum.</title>
        <authorList>
            <person name="Armitage A.D."/>
            <person name="Nellist C.F."/>
            <person name="Bates H."/>
            <person name="Vickerstaff R.J."/>
            <person name="Harrison R.J."/>
        </authorList>
    </citation>
    <scope>NUCLEOTIDE SEQUENCE</scope>
    <source>
        <strain evidence="3">4040</strain>
    </source>
</reference>
<keyword evidence="2" id="KW-0677">Repeat</keyword>
<evidence type="ECO:0008006" key="5">
    <source>
        <dbReference type="Google" id="ProtNLM"/>
    </source>
</evidence>
<dbReference type="Proteomes" id="UP000736787">
    <property type="component" value="Unassembled WGS sequence"/>
</dbReference>
<evidence type="ECO:0000313" key="3">
    <source>
        <dbReference type="EMBL" id="KAG2947494.1"/>
    </source>
</evidence>
<evidence type="ECO:0000256" key="1">
    <source>
        <dbReference type="ARBA" id="ARBA00022441"/>
    </source>
</evidence>
<evidence type="ECO:0000313" key="4">
    <source>
        <dbReference type="Proteomes" id="UP000736787"/>
    </source>
</evidence>
<organism evidence="3 4">
    <name type="scientific">Phytophthora cactorum</name>
    <dbReference type="NCBI Taxonomy" id="29920"/>
    <lineage>
        <taxon>Eukaryota</taxon>
        <taxon>Sar</taxon>
        <taxon>Stramenopiles</taxon>
        <taxon>Oomycota</taxon>
        <taxon>Peronosporomycetes</taxon>
        <taxon>Peronosporales</taxon>
        <taxon>Peronosporaceae</taxon>
        <taxon>Phytophthora</taxon>
    </lineage>
</organism>
<comment type="caution">
    <text evidence="3">The sequence shown here is derived from an EMBL/GenBank/DDBJ whole genome shotgun (WGS) entry which is preliminary data.</text>
</comment>
<proteinExistence type="predicted"/>
<dbReference type="PANTHER" id="PTHR46093">
    <property type="entry name" value="ACYL-COA-BINDING DOMAIN-CONTAINING PROTEIN 5"/>
    <property type="match status" value="1"/>
</dbReference>
<dbReference type="Gene3D" id="2.120.10.80">
    <property type="entry name" value="Kelch-type beta propeller"/>
    <property type="match status" value="1"/>
</dbReference>